<gene>
    <name evidence="2" type="ORF">GPUH_LOCUS4931</name>
</gene>
<reference evidence="2 3" key="1">
    <citation type="submission" date="2018-11" db="EMBL/GenBank/DDBJ databases">
        <authorList>
            <consortium name="Pathogen Informatics"/>
        </authorList>
    </citation>
    <scope>NUCLEOTIDE SEQUENCE [LARGE SCALE GENOMIC DNA]</scope>
</reference>
<protein>
    <submittedName>
        <fullName evidence="2">Uncharacterized protein</fullName>
    </submittedName>
</protein>
<sequence>MSSAQLHACQVDNVDDEHNRKCAAMDVPTENLENFPQFLPSKTPQKGTNSQKDGQLLSGVAKLIPLSPVQSLVTESSYILKNATATYVQQAVAAAAAAGVTPLHHPLAESASLQPLPALSRSSPLISSGTTAAAAAAAAAAVALVTAIPPS</sequence>
<evidence type="ECO:0000256" key="1">
    <source>
        <dbReference type="SAM" id="MobiDB-lite"/>
    </source>
</evidence>
<feature type="region of interest" description="Disordered" evidence="1">
    <location>
        <begin position="34"/>
        <end position="53"/>
    </location>
</feature>
<proteinExistence type="predicted"/>
<organism evidence="2 3">
    <name type="scientific">Gongylonema pulchrum</name>
    <dbReference type="NCBI Taxonomy" id="637853"/>
    <lineage>
        <taxon>Eukaryota</taxon>
        <taxon>Metazoa</taxon>
        <taxon>Ecdysozoa</taxon>
        <taxon>Nematoda</taxon>
        <taxon>Chromadorea</taxon>
        <taxon>Rhabditida</taxon>
        <taxon>Spirurina</taxon>
        <taxon>Spiruromorpha</taxon>
        <taxon>Spiruroidea</taxon>
        <taxon>Gongylonematidae</taxon>
        <taxon>Gongylonema</taxon>
    </lineage>
</organism>
<dbReference type="AlphaFoldDB" id="A0A3P6R453"/>
<feature type="compositionally biased region" description="Polar residues" evidence="1">
    <location>
        <begin position="40"/>
        <end position="53"/>
    </location>
</feature>
<name>A0A3P6R453_9BILA</name>
<accession>A0A3P6R453</accession>
<evidence type="ECO:0000313" key="3">
    <source>
        <dbReference type="Proteomes" id="UP000271098"/>
    </source>
</evidence>
<dbReference type="EMBL" id="UYRT01009843">
    <property type="protein sequence ID" value="VDK48175.1"/>
    <property type="molecule type" value="Genomic_DNA"/>
</dbReference>
<feature type="non-terminal residue" evidence="2">
    <location>
        <position position="151"/>
    </location>
</feature>
<evidence type="ECO:0000313" key="2">
    <source>
        <dbReference type="EMBL" id="VDK48175.1"/>
    </source>
</evidence>
<keyword evidence="3" id="KW-1185">Reference proteome</keyword>
<dbReference type="Proteomes" id="UP000271098">
    <property type="component" value="Unassembled WGS sequence"/>
</dbReference>